<evidence type="ECO:0000313" key="1">
    <source>
        <dbReference type="EMBL" id="PIP52566.1"/>
    </source>
</evidence>
<dbReference type="Proteomes" id="UP000231081">
    <property type="component" value="Unassembled WGS sequence"/>
</dbReference>
<dbReference type="EMBL" id="PCSQ01000019">
    <property type="protein sequence ID" value="PIP52566.1"/>
    <property type="molecule type" value="Genomic_DNA"/>
</dbReference>
<reference evidence="1 2" key="1">
    <citation type="submission" date="2017-09" db="EMBL/GenBank/DDBJ databases">
        <title>Depth-based differentiation of microbial function through sediment-hosted aquifers and enrichment of novel symbionts in the deep terrestrial subsurface.</title>
        <authorList>
            <person name="Probst A.J."/>
            <person name="Ladd B."/>
            <person name="Jarett J.K."/>
            <person name="Geller-Mcgrath D.E."/>
            <person name="Sieber C.M."/>
            <person name="Emerson J.B."/>
            <person name="Anantharaman K."/>
            <person name="Thomas B.C."/>
            <person name="Malmstrom R."/>
            <person name="Stieglmeier M."/>
            <person name="Klingl A."/>
            <person name="Woyke T."/>
            <person name="Ryan C.M."/>
            <person name="Banfield J.F."/>
        </authorList>
    </citation>
    <scope>NUCLEOTIDE SEQUENCE [LARGE SCALE GENOMIC DNA]</scope>
    <source>
        <strain evidence="1">CG23_combo_of_CG06-09_8_20_14_all_47_9</strain>
    </source>
</reference>
<dbReference type="AlphaFoldDB" id="A0A2H0B4I4"/>
<evidence type="ECO:0000313" key="2">
    <source>
        <dbReference type="Proteomes" id="UP000231081"/>
    </source>
</evidence>
<evidence type="ECO:0008006" key="3">
    <source>
        <dbReference type="Google" id="ProtNLM"/>
    </source>
</evidence>
<dbReference type="InterPro" id="IPR035093">
    <property type="entry name" value="RelE/ParE_toxin_dom_sf"/>
</dbReference>
<sequence length="83" mass="9766">MVKILPVNKKIEAKIKKFALAKKWQKQLKLLRTNLCHPGLNLELMEPRNMGIYSFRIDKKFRALVFFRGSGTVEILNITVHYH</sequence>
<protein>
    <recommendedName>
        <fullName evidence="3">Toxin YoeB</fullName>
    </recommendedName>
</protein>
<accession>A0A2H0B4I4</accession>
<gene>
    <name evidence="1" type="ORF">COX09_00925</name>
</gene>
<name>A0A2H0B4I4_9BACT</name>
<proteinExistence type="predicted"/>
<comment type="caution">
    <text evidence="1">The sequence shown here is derived from an EMBL/GenBank/DDBJ whole genome shotgun (WGS) entry which is preliminary data.</text>
</comment>
<organism evidence="1 2">
    <name type="scientific">Candidatus Beckwithbacteria bacterium CG23_combo_of_CG06-09_8_20_14_all_47_9</name>
    <dbReference type="NCBI Taxonomy" id="1974498"/>
    <lineage>
        <taxon>Bacteria</taxon>
        <taxon>Candidatus Beckwithiibacteriota</taxon>
    </lineage>
</organism>
<dbReference type="SUPFAM" id="SSF143011">
    <property type="entry name" value="RelE-like"/>
    <property type="match status" value="1"/>
</dbReference>